<comment type="catalytic activity">
    <reaction evidence="12 14">
        <text>2 cob(II)yrinate a,c diamide + reduced [electron-transfer flavoprotein] + 2 ATP = 2 adenosylcob(III)yrinate a,c-diamide + 2 triphosphate + oxidized [electron-transfer flavoprotein] + 3 H(+)</text>
        <dbReference type="Rhea" id="RHEA:11528"/>
        <dbReference type="Rhea" id="RHEA-COMP:10685"/>
        <dbReference type="Rhea" id="RHEA-COMP:10686"/>
        <dbReference type="ChEBI" id="CHEBI:15378"/>
        <dbReference type="ChEBI" id="CHEBI:18036"/>
        <dbReference type="ChEBI" id="CHEBI:30616"/>
        <dbReference type="ChEBI" id="CHEBI:57692"/>
        <dbReference type="ChEBI" id="CHEBI:58307"/>
        <dbReference type="ChEBI" id="CHEBI:58503"/>
        <dbReference type="ChEBI" id="CHEBI:58537"/>
        <dbReference type="EC" id="2.5.1.17"/>
    </reaction>
</comment>
<dbReference type="GO" id="GO:0005524">
    <property type="term" value="F:ATP binding"/>
    <property type="evidence" value="ECO:0007669"/>
    <property type="project" value="UniProtKB-UniRule"/>
</dbReference>
<evidence type="ECO:0000256" key="3">
    <source>
        <dbReference type="ARBA" id="ARBA00012454"/>
    </source>
</evidence>
<keyword evidence="7 14" id="KW-0547">Nucleotide-binding</keyword>
<dbReference type="OrthoDB" id="9778896at2"/>
<dbReference type="EC" id="2.5.1.17" evidence="3 14"/>
<proteinExistence type="inferred from homology"/>
<evidence type="ECO:0000256" key="6">
    <source>
        <dbReference type="ARBA" id="ARBA00022679"/>
    </source>
</evidence>
<sequence length="196" mass="22275">MKIYTGNGDLGRTNTLNGSRPLKSSPLIELNGSIDEVAASIGYLSSLISKYLNLNNHRDDLRAELKNLSWIQNALYHIGIEISSNFSKIYIDQSHVTSLESKIDRLDQRVDPLTEFILYSGTILASYAQVTRAITRRCERDYVAFLTGLNSDVPQSFVLVNRLSDYFFVLSRYLNQCASMKEENVTKWEQTGHKEL</sequence>
<dbReference type="Proteomes" id="UP000298347">
    <property type="component" value="Unassembled WGS sequence"/>
</dbReference>
<keyword evidence="6 14" id="KW-0808">Transferase</keyword>
<comment type="pathway">
    <text evidence="1 14">Cofactor biosynthesis; adenosylcobalamin biosynthesis; adenosylcobalamin from cob(II)yrinate a,c-diamide: step 2/7.</text>
</comment>
<dbReference type="AlphaFoldDB" id="A0A4Z0GSG9"/>
<feature type="domain" description="Cobalamin adenosyltransferase-like" evidence="15">
    <location>
        <begin position="3"/>
        <end position="174"/>
    </location>
</feature>
<evidence type="ECO:0000256" key="12">
    <source>
        <dbReference type="ARBA" id="ARBA00048555"/>
    </source>
</evidence>
<evidence type="ECO:0000256" key="5">
    <source>
        <dbReference type="ARBA" id="ARBA00022573"/>
    </source>
</evidence>
<accession>A0A4Z0GSG9</accession>
<dbReference type="GO" id="GO:0008817">
    <property type="term" value="F:corrinoid adenosyltransferase activity"/>
    <property type="evidence" value="ECO:0007669"/>
    <property type="project" value="UniProtKB-UniRule"/>
</dbReference>
<evidence type="ECO:0000256" key="8">
    <source>
        <dbReference type="ARBA" id="ARBA00022840"/>
    </source>
</evidence>
<evidence type="ECO:0000256" key="11">
    <source>
        <dbReference type="ARBA" id="ARBA00033354"/>
    </source>
</evidence>
<dbReference type="PANTHER" id="PTHR12213">
    <property type="entry name" value="CORRINOID ADENOSYLTRANSFERASE"/>
    <property type="match status" value="1"/>
</dbReference>
<evidence type="ECO:0000256" key="10">
    <source>
        <dbReference type="ARBA" id="ARBA00033334"/>
    </source>
</evidence>
<dbReference type="GO" id="GO:0009236">
    <property type="term" value="P:cobalamin biosynthetic process"/>
    <property type="evidence" value="ECO:0007669"/>
    <property type="project" value="UniProtKB-UniRule"/>
</dbReference>
<evidence type="ECO:0000256" key="4">
    <source>
        <dbReference type="ARBA" id="ARBA00020963"/>
    </source>
</evidence>
<dbReference type="Gene3D" id="1.20.1200.10">
    <property type="entry name" value="Cobalamin adenosyltransferase-like"/>
    <property type="match status" value="1"/>
</dbReference>
<evidence type="ECO:0000256" key="2">
    <source>
        <dbReference type="ARBA" id="ARBA00007487"/>
    </source>
</evidence>
<dbReference type="EMBL" id="SRJD01000002">
    <property type="protein sequence ID" value="TGA99877.1"/>
    <property type="molecule type" value="Genomic_DNA"/>
</dbReference>
<dbReference type="PANTHER" id="PTHR12213:SF0">
    <property type="entry name" value="CORRINOID ADENOSYLTRANSFERASE MMAB"/>
    <property type="match status" value="1"/>
</dbReference>
<keyword evidence="5 14" id="KW-0169">Cobalamin biosynthesis</keyword>
<evidence type="ECO:0000313" key="16">
    <source>
        <dbReference type="EMBL" id="TGA99877.1"/>
    </source>
</evidence>
<organism evidence="16 17">
    <name type="scientific">Sporolactobacillus shoreae</name>
    <dbReference type="NCBI Taxonomy" id="1465501"/>
    <lineage>
        <taxon>Bacteria</taxon>
        <taxon>Bacillati</taxon>
        <taxon>Bacillota</taxon>
        <taxon>Bacilli</taxon>
        <taxon>Bacillales</taxon>
        <taxon>Sporolactobacillaceae</taxon>
        <taxon>Sporolactobacillus</taxon>
    </lineage>
</organism>
<keyword evidence="8 14" id="KW-0067">ATP-binding</keyword>
<reference evidence="16 17" key="1">
    <citation type="journal article" date="2015" name="Int. J. Syst. Evol. Microbiol.">
        <title>Sporolactobacillus shoreae sp. nov. and Sporolactobacillus spathodeae sp. nov., two spore-forming lactic acid bacteria isolated from tree barks in Thailand.</title>
        <authorList>
            <person name="Thamacharoensuk T."/>
            <person name="Kitahara M."/>
            <person name="Ohkuma M."/>
            <person name="Thongchul N."/>
            <person name="Tanasupawat S."/>
        </authorList>
    </citation>
    <scope>NUCLEOTIDE SEQUENCE [LARGE SCALE GENOMIC DNA]</scope>
    <source>
        <strain evidence="16 17">BK92</strain>
    </source>
</reference>
<evidence type="ECO:0000256" key="7">
    <source>
        <dbReference type="ARBA" id="ARBA00022741"/>
    </source>
</evidence>
<dbReference type="InterPro" id="IPR016030">
    <property type="entry name" value="CblAdoTrfase-like"/>
</dbReference>
<evidence type="ECO:0000256" key="1">
    <source>
        <dbReference type="ARBA" id="ARBA00005121"/>
    </source>
</evidence>
<dbReference type="SUPFAM" id="SSF89028">
    <property type="entry name" value="Cobalamin adenosyltransferase-like"/>
    <property type="match status" value="1"/>
</dbReference>
<evidence type="ECO:0000259" key="15">
    <source>
        <dbReference type="Pfam" id="PF01923"/>
    </source>
</evidence>
<name>A0A4Z0GSG9_9BACL</name>
<comment type="catalytic activity">
    <reaction evidence="13 14">
        <text>2 cob(II)alamin + reduced [electron-transfer flavoprotein] + 2 ATP = 2 adenosylcob(III)alamin + 2 triphosphate + oxidized [electron-transfer flavoprotein] + 3 H(+)</text>
        <dbReference type="Rhea" id="RHEA:28671"/>
        <dbReference type="Rhea" id="RHEA-COMP:10685"/>
        <dbReference type="Rhea" id="RHEA-COMP:10686"/>
        <dbReference type="ChEBI" id="CHEBI:15378"/>
        <dbReference type="ChEBI" id="CHEBI:16304"/>
        <dbReference type="ChEBI" id="CHEBI:18036"/>
        <dbReference type="ChEBI" id="CHEBI:18408"/>
        <dbReference type="ChEBI" id="CHEBI:30616"/>
        <dbReference type="ChEBI" id="CHEBI:57692"/>
        <dbReference type="ChEBI" id="CHEBI:58307"/>
        <dbReference type="EC" id="2.5.1.17"/>
    </reaction>
</comment>
<protein>
    <recommendedName>
        <fullName evidence="4 14">Corrinoid adenosyltransferase</fullName>
        <ecNumber evidence="3 14">2.5.1.17</ecNumber>
    </recommendedName>
    <alternativeName>
        <fullName evidence="9 14">Cob(II)alamin adenosyltransferase</fullName>
    </alternativeName>
    <alternativeName>
        <fullName evidence="11 14">Cob(II)yrinic acid a,c-diamide adenosyltransferase</fullName>
    </alternativeName>
    <alternativeName>
        <fullName evidence="10 14">Cobinamide/cobalamin adenosyltransferase</fullName>
    </alternativeName>
</protein>
<comment type="caution">
    <text evidence="16">The sequence shown here is derived from an EMBL/GenBank/DDBJ whole genome shotgun (WGS) entry which is preliminary data.</text>
</comment>
<evidence type="ECO:0000256" key="14">
    <source>
        <dbReference type="RuleBase" id="RU366026"/>
    </source>
</evidence>
<evidence type="ECO:0000313" key="17">
    <source>
        <dbReference type="Proteomes" id="UP000298347"/>
    </source>
</evidence>
<dbReference type="NCBIfam" id="TIGR00636">
    <property type="entry name" value="PduO_Nterm"/>
    <property type="match status" value="1"/>
</dbReference>
<dbReference type="Pfam" id="PF01923">
    <property type="entry name" value="Cob_adeno_trans"/>
    <property type="match status" value="1"/>
</dbReference>
<dbReference type="UniPathway" id="UPA00148">
    <property type="reaction ID" value="UER00233"/>
</dbReference>
<comment type="similarity">
    <text evidence="2 14">Belongs to the Cob(I)alamin adenosyltransferase family.</text>
</comment>
<evidence type="ECO:0000256" key="9">
    <source>
        <dbReference type="ARBA" id="ARBA00031529"/>
    </source>
</evidence>
<evidence type="ECO:0000256" key="13">
    <source>
        <dbReference type="ARBA" id="ARBA00048692"/>
    </source>
</evidence>
<dbReference type="RefSeq" id="WP_135347272.1">
    <property type="nucleotide sequence ID" value="NZ_SRJD01000002.1"/>
</dbReference>
<dbReference type="InterPro" id="IPR036451">
    <property type="entry name" value="CblAdoTrfase-like_sf"/>
</dbReference>
<keyword evidence="17" id="KW-1185">Reference proteome</keyword>
<dbReference type="InterPro" id="IPR029499">
    <property type="entry name" value="PduO-typ"/>
</dbReference>
<gene>
    <name evidence="16" type="ORF">E4665_02710</name>
</gene>